<evidence type="ECO:0000256" key="2">
    <source>
        <dbReference type="ARBA" id="ARBA00022723"/>
    </source>
</evidence>
<dbReference type="InterPro" id="IPR013087">
    <property type="entry name" value="Znf_C2H2_type"/>
</dbReference>
<dbReference type="GO" id="GO:0000981">
    <property type="term" value="F:DNA-binding transcription factor activity, RNA polymerase II-specific"/>
    <property type="evidence" value="ECO:0007669"/>
    <property type="project" value="TreeGrafter"/>
</dbReference>
<accession>A0AA36C1L8</accession>
<dbReference type="GO" id="GO:0003677">
    <property type="term" value="F:DNA binding"/>
    <property type="evidence" value="ECO:0007669"/>
    <property type="project" value="UniProtKB-KW"/>
</dbReference>
<keyword evidence="12" id="KW-1185">Reference proteome</keyword>
<proteinExistence type="predicted"/>
<dbReference type="FunFam" id="3.30.160.60:FF:000557">
    <property type="entry name" value="zinc finger and SCAN domain-containing protein 29"/>
    <property type="match status" value="2"/>
</dbReference>
<evidence type="ECO:0000256" key="8">
    <source>
        <dbReference type="ARBA" id="ARBA00023242"/>
    </source>
</evidence>
<dbReference type="GO" id="GO:0008270">
    <property type="term" value="F:zinc ion binding"/>
    <property type="evidence" value="ECO:0007669"/>
    <property type="project" value="UniProtKB-KW"/>
</dbReference>
<evidence type="ECO:0000256" key="3">
    <source>
        <dbReference type="ARBA" id="ARBA00022737"/>
    </source>
</evidence>
<evidence type="ECO:0000256" key="7">
    <source>
        <dbReference type="ARBA" id="ARBA00023163"/>
    </source>
</evidence>
<dbReference type="InterPro" id="IPR036236">
    <property type="entry name" value="Znf_C2H2_sf"/>
</dbReference>
<keyword evidence="2" id="KW-0479">Metal-binding</keyword>
<evidence type="ECO:0000256" key="6">
    <source>
        <dbReference type="ARBA" id="ARBA00023015"/>
    </source>
</evidence>
<dbReference type="PROSITE" id="PS50157">
    <property type="entry name" value="ZINC_FINGER_C2H2_2"/>
    <property type="match status" value="2"/>
</dbReference>
<keyword evidence="6" id="KW-0805">Transcription regulation</keyword>
<protein>
    <submittedName>
        <fullName evidence="11">Zinc finger 239-like</fullName>
    </submittedName>
</protein>
<comment type="subcellular location">
    <subcellularLocation>
        <location evidence="1">Nucleus</location>
    </subcellularLocation>
</comment>
<evidence type="ECO:0000313" key="12">
    <source>
        <dbReference type="Proteomes" id="UP001162480"/>
    </source>
</evidence>
<feature type="domain" description="C2H2-type" evidence="10">
    <location>
        <begin position="56"/>
        <end position="83"/>
    </location>
</feature>
<keyword evidence="5" id="KW-0862">Zinc</keyword>
<name>A0AA36C1L8_OCTVU</name>
<dbReference type="PANTHER" id="PTHR24394:SF48">
    <property type="entry name" value="ZINC FINGER PROTEIN 771"/>
    <property type="match status" value="1"/>
</dbReference>
<reference evidence="11" key="1">
    <citation type="submission" date="2023-08" db="EMBL/GenBank/DDBJ databases">
        <authorList>
            <person name="Alioto T."/>
            <person name="Alioto T."/>
            <person name="Gomez Garrido J."/>
        </authorList>
    </citation>
    <scope>NUCLEOTIDE SEQUENCE</scope>
</reference>
<evidence type="ECO:0000256" key="4">
    <source>
        <dbReference type="ARBA" id="ARBA00022771"/>
    </source>
</evidence>
<dbReference type="AlphaFoldDB" id="A0AA36C1L8"/>
<dbReference type="PROSITE" id="PS00028">
    <property type="entry name" value="ZINC_FINGER_C2H2_1"/>
    <property type="match status" value="2"/>
</dbReference>
<evidence type="ECO:0000259" key="10">
    <source>
        <dbReference type="PROSITE" id="PS50157"/>
    </source>
</evidence>
<evidence type="ECO:0000256" key="1">
    <source>
        <dbReference type="ARBA" id="ARBA00004123"/>
    </source>
</evidence>
<dbReference type="Gene3D" id="3.30.160.60">
    <property type="entry name" value="Classic Zinc Finger"/>
    <property type="match status" value="3"/>
</dbReference>
<evidence type="ECO:0000256" key="9">
    <source>
        <dbReference type="PROSITE-ProRule" id="PRU00042"/>
    </source>
</evidence>
<dbReference type="GO" id="GO:0005634">
    <property type="term" value="C:nucleus"/>
    <property type="evidence" value="ECO:0007669"/>
    <property type="project" value="UniProtKB-SubCell"/>
</dbReference>
<evidence type="ECO:0000313" key="11">
    <source>
        <dbReference type="EMBL" id="CAI9743909.1"/>
    </source>
</evidence>
<evidence type="ECO:0000256" key="5">
    <source>
        <dbReference type="ARBA" id="ARBA00022833"/>
    </source>
</evidence>
<gene>
    <name evidence="11" type="ORF">OCTVUL_1B030988</name>
</gene>
<dbReference type="SMART" id="SM00355">
    <property type="entry name" value="ZnF_C2H2"/>
    <property type="match status" value="2"/>
</dbReference>
<keyword evidence="4 9" id="KW-0863">Zinc-finger</keyword>
<keyword evidence="3" id="KW-0677">Repeat</keyword>
<dbReference type="Pfam" id="PF00096">
    <property type="entry name" value="zf-C2H2"/>
    <property type="match status" value="2"/>
</dbReference>
<dbReference type="EMBL" id="OX597842">
    <property type="protein sequence ID" value="CAI9743909.1"/>
    <property type="molecule type" value="Genomic_DNA"/>
</dbReference>
<keyword evidence="8" id="KW-0539">Nucleus</keyword>
<feature type="domain" description="C2H2-type" evidence="10">
    <location>
        <begin position="84"/>
        <end position="109"/>
    </location>
</feature>
<dbReference type="PANTHER" id="PTHR24394">
    <property type="entry name" value="ZINC FINGER PROTEIN"/>
    <property type="match status" value="1"/>
</dbReference>
<organism evidence="11 12">
    <name type="scientific">Octopus vulgaris</name>
    <name type="common">Common octopus</name>
    <dbReference type="NCBI Taxonomy" id="6645"/>
    <lineage>
        <taxon>Eukaryota</taxon>
        <taxon>Metazoa</taxon>
        <taxon>Spiralia</taxon>
        <taxon>Lophotrochozoa</taxon>
        <taxon>Mollusca</taxon>
        <taxon>Cephalopoda</taxon>
        <taxon>Coleoidea</taxon>
        <taxon>Octopodiformes</taxon>
        <taxon>Octopoda</taxon>
        <taxon>Incirrata</taxon>
        <taxon>Octopodidae</taxon>
        <taxon>Octopus</taxon>
    </lineage>
</organism>
<sequence>MNMNLNAVYLWKYINTTKPLKCLNKTPAYSYRGEALSLQYLCITNHKFIHTGEKPYQCDICGKSFSQNSSLTNHRRIHTGEKPYHCDICGESFSQKGHLSTHVNIHTQV</sequence>
<keyword evidence="7" id="KW-0804">Transcription</keyword>
<dbReference type="Proteomes" id="UP001162480">
    <property type="component" value="Chromosome 29"/>
</dbReference>
<dbReference type="SUPFAM" id="SSF57667">
    <property type="entry name" value="beta-beta-alpha zinc fingers"/>
    <property type="match status" value="1"/>
</dbReference>